<sequence>MSKELSVEKALEIAYNTGQQVTIGLNSGTVLKGVIVEKLWRTAFRVWLEPAKPLKPGEDIDKAIVSINAVKSVEFGAGD</sequence>
<dbReference type="AlphaFoldDB" id="A0A1J5JH99"/>
<protein>
    <submittedName>
        <fullName evidence="1">Uncharacterized protein</fullName>
    </submittedName>
</protein>
<name>A0A1J5JH99_NEOTH</name>
<dbReference type="Proteomes" id="UP000182743">
    <property type="component" value="Unassembled WGS sequence"/>
</dbReference>
<reference evidence="1 2" key="1">
    <citation type="submission" date="2016-08" db="EMBL/GenBank/DDBJ databases">
        <title>Genome-based comparison of Moorella thermoacetic strains.</title>
        <authorList>
            <person name="Poehlein A."/>
            <person name="Bengelsdorf F.R."/>
            <person name="Esser C."/>
            <person name="Duerre P."/>
            <person name="Daniel R."/>
        </authorList>
    </citation>
    <scope>NUCLEOTIDE SEQUENCE [LARGE SCALE GENOMIC DNA]</scope>
    <source>
        <strain evidence="1 2">DSM 11768</strain>
    </source>
</reference>
<evidence type="ECO:0000313" key="2">
    <source>
        <dbReference type="Proteomes" id="UP000182743"/>
    </source>
</evidence>
<organism evidence="1 2">
    <name type="scientific">Neomoorella thermoacetica</name>
    <name type="common">Clostridium thermoaceticum</name>
    <dbReference type="NCBI Taxonomy" id="1525"/>
    <lineage>
        <taxon>Bacteria</taxon>
        <taxon>Bacillati</taxon>
        <taxon>Bacillota</taxon>
        <taxon>Clostridia</taxon>
        <taxon>Neomoorellales</taxon>
        <taxon>Neomoorellaceae</taxon>
        <taxon>Neomoorella</taxon>
    </lineage>
</organism>
<dbReference type="RefSeq" id="WP_071521123.1">
    <property type="nucleotide sequence ID" value="NZ_MIHH01000010.1"/>
</dbReference>
<gene>
    <name evidence="1" type="ORF">MOOR_19000</name>
</gene>
<proteinExistence type="predicted"/>
<accession>A0A1J5JH99</accession>
<dbReference type="EMBL" id="MIHH01000010">
    <property type="protein sequence ID" value="OIQ08549.1"/>
    <property type="molecule type" value="Genomic_DNA"/>
</dbReference>
<evidence type="ECO:0000313" key="1">
    <source>
        <dbReference type="EMBL" id="OIQ08549.1"/>
    </source>
</evidence>
<comment type="caution">
    <text evidence="1">The sequence shown here is derived from an EMBL/GenBank/DDBJ whole genome shotgun (WGS) entry which is preliminary data.</text>
</comment>